<dbReference type="InterPro" id="IPR001178">
    <property type="entry name" value="Pest_cryst_dom_II"/>
</dbReference>
<dbReference type="Pfam" id="PF03945">
    <property type="entry name" value="Endotoxin_N"/>
    <property type="match status" value="1"/>
</dbReference>
<dbReference type="Pfam" id="PF00555">
    <property type="entry name" value="Endotoxin_M"/>
    <property type="match status" value="1"/>
</dbReference>
<dbReference type="InterPro" id="IPR038979">
    <property type="entry name" value="Pest_crys"/>
</dbReference>
<dbReference type="Pfam" id="PF03944">
    <property type="entry name" value="Endotoxin_C"/>
    <property type="match status" value="1"/>
</dbReference>
<dbReference type="AlphaFoldDB" id="A0A2A8ZQE0"/>
<dbReference type="InterPro" id="IPR036716">
    <property type="entry name" value="Pest_crys_N_sf"/>
</dbReference>
<keyword evidence="6" id="KW-0812">Transmembrane</keyword>
<dbReference type="InterPro" id="IPR036399">
    <property type="entry name" value="Pest_cryst_cen_dom_sf"/>
</dbReference>
<sequence>MKQNYNNNNYEIMNNNGGCYQPRYPLANASGPEIQQMNYKDWMNVRADEALRELRGLCEGTVEDSVRTGLIIATGLAWALLTIIPGVNVVAAAGAAAVAGTLNVLLPYFWPESMCPNPPDPGTSQSQFTWKQLMSAVEEMTDKAILEIKRADAVARWEGIQTLGRDYYQALCNLTTDPTNDQKKAAVRDTFDDVEDYLKVSMPFFRAQGFELQMLAMYTQAANFHLILLQNVVQYGTSWGFAQYEVDQYYSNADDIGNPGLVQLLAIYTDYCVQWYKTGLQQQYNTGDWNKFNAFRRNMTIMVLDTVAVWPTYDPQSYEVPTKSQLSRTVYTDIVGNTGGTGLTEEGLQSIGTIENNLAEIPQLFRWLKTITAEGIQNVVQGRGVKFNYTQAEEEIDGGYKGERGTRSATVDVSSEGDIIAVDNTRIFNITDPDDPDNDNYAVSGFGILQQNPSQYEFLLANGTLYQNSSGLPCRGEGNLDCDPCTPNNPCISNTISGEEYCRSPLYSHRFLTMGLGMLTAKNPDAAPPGTKFASYFSYGWTHFSADAANTIDPEMITQIPAVKAFSISGNTKVVKGPDSTGGDLVEFFGEGTLTLRLNFVALAQSYRVRARYAVLIGSEPTETLTYNSFRYSSPEIITVMSSLYDYSINFLETGGGRIFIDKIDFIPIEGSLEEYQANQDLEKARKAVNALFTNEAKNALKLNSTDYAVDQAANLVECVSDKFHAQEKMILLDQVKFAKRLSQSRNLLNYGDFESSDWSGVNGWKTSMHVFVKADNPIFKGCYLHMPGATSSQFSSNVYPTYVYQKVDESKLKSYTRYLVRGFVGNSKDLELLAERYGKDIHVEIDVPNDIRYSLSMNECGGFDRYGSVSYQVISSHICTCKDTTPMNTDCQCQDKMNRTVPGVYTNTVPGSSMYTNRSPAHQSCGCKNNDMYQNGTYPHKSCGCEDPHVFSYHIDTGCVGQEENLGLWFALKISSAAGVTNIGNLEIIEAQPL</sequence>
<evidence type="ECO:0000256" key="5">
    <source>
        <dbReference type="ARBA" id="ARBA00029653"/>
    </source>
</evidence>
<dbReference type="GO" id="GO:0090729">
    <property type="term" value="F:toxin activity"/>
    <property type="evidence" value="ECO:0007669"/>
    <property type="project" value="UniProtKB-KW"/>
</dbReference>
<feature type="domain" description="Pesticidal crystal protein" evidence="8">
    <location>
        <begin position="557"/>
        <end position="614"/>
    </location>
</feature>
<dbReference type="InterPro" id="IPR008979">
    <property type="entry name" value="Galactose-bd-like_sf"/>
</dbReference>
<evidence type="ECO:0000256" key="1">
    <source>
        <dbReference type="ARBA" id="ARBA00007819"/>
    </source>
</evidence>
<keyword evidence="4" id="KW-0843">Virulence</keyword>
<evidence type="ECO:0000256" key="2">
    <source>
        <dbReference type="ARBA" id="ARBA00022656"/>
    </source>
</evidence>
<dbReference type="GO" id="GO:0030435">
    <property type="term" value="P:sporulation resulting in formation of a cellular spore"/>
    <property type="evidence" value="ECO:0007669"/>
    <property type="project" value="UniProtKB-KW"/>
</dbReference>
<dbReference type="InterPro" id="IPR005639">
    <property type="entry name" value="Pest_crys_dom_I"/>
</dbReference>
<accession>A0A2A8ZQE0</accession>
<comment type="similarity">
    <text evidence="1">Belongs to the delta endotoxin family.</text>
</comment>
<dbReference type="GO" id="GO:0005102">
    <property type="term" value="F:signaling receptor binding"/>
    <property type="evidence" value="ECO:0007669"/>
    <property type="project" value="InterPro"/>
</dbReference>
<dbReference type="PANTHER" id="PTHR37003:SF2">
    <property type="entry name" value="PESTICIDAL CRYSTAL PROTEIN N-TERMINAL DOMAIN-CONTAINING PROTEIN"/>
    <property type="match status" value="1"/>
</dbReference>
<dbReference type="RefSeq" id="WP_098344324.1">
    <property type="nucleotide sequence ID" value="NZ_NTRR01000141.1"/>
</dbReference>
<dbReference type="PANTHER" id="PTHR37003">
    <property type="entry name" value="ENDOTOXIN_N DOMAIN-CONTAINING PROTEIN-RELATED"/>
    <property type="match status" value="1"/>
</dbReference>
<keyword evidence="6" id="KW-1133">Transmembrane helix</keyword>
<feature type="transmembrane region" description="Helical" evidence="6">
    <location>
        <begin position="77"/>
        <end position="110"/>
    </location>
</feature>
<keyword evidence="3" id="KW-0749">Sporulation</keyword>
<dbReference type="GO" id="GO:0001907">
    <property type="term" value="P:symbiont-mediated killing of host cell"/>
    <property type="evidence" value="ECO:0007669"/>
    <property type="project" value="InterPro"/>
</dbReference>
<feature type="domain" description="Pesticidal crystal protein Cry" evidence="10">
    <location>
        <begin position="750"/>
        <end position="847"/>
    </location>
</feature>
<dbReference type="SUPFAM" id="SSF49785">
    <property type="entry name" value="Galactose-binding domain-like"/>
    <property type="match status" value="1"/>
</dbReference>
<protein>
    <recommendedName>
        <fullName evidence="5">Crystaline entomocidal protoxin</fullName>
    </recommendedName>
</protein>
<evidence type="ECO:0000256" key="6">
    <source>
        <dbReference type="SAM" id="Phobius"/>
    </source>
</evidence>
<dbReference type="SUPFAM" id="SSF51096">
    <property type="entry name" value="delta-Endotoxin (insectocide), middle domain"/>
    <property type="match status" value="1"/>
</dbReference>
<feature type="non-terminal residue" evidence="11">
    <location>
        <position position="995"/>
    </location>
</feature>
<dbReference type="SUPFAM" id="SSF56849">
    <property type="entry name" value="delta-Endotoxin (insectocide), N-terminal domain"/>
    <property type="match status" value="1"/>
</dbReference>
<dbReference type="EMBL" id="NTRR01000141">
    <property type="protein sequence ID" value="PFE04918.1"/>
    <property type="molecule type" value="Genomic_DNA"/>
</dbReference>
<dbReference type="CDD" id="cd04085">
    <property type="entry name" value="delta_endotoxin_C"/>
    <property type="match status" value="1"/>
</dbReference>
<evidence type="ECO:0000259" key="7">
    <source>
        <dbReference type="Pfam" id="PF00555"/>
    </source>
</evidence>
<feature type="domain" description="Pesticidal crystal protein Cry" evidence="10">
    <location>
        <begin position="940"/>
        <end position="991"/>
    </location>
</feature>
<evidence type="ECO:0000256" key="3">
    <source>
        <dbReference type="ARBA" id="ARBA00022969"/>
    </source>
</evidence>
<dbReference type="Gene3D" id="1.20.190.10">
    <property type="entry name" value="Pesticidal crystal protein, N-terminal domain"/>
    <property type="match status" value="1"/>
</dbReference>
<reference evidence="11 12" key="1">
    <citation type="submission" date="2017-09" db="EMBL/GenBank/DDBJ databases">
        <title>Large-scale bioinformatics analysis of Bacillus genomes uncovers conserved roles of natural products in bacterial physiology.</title>
        <authorList>
            <consortium name="Agbiome Team Llc"/>
            <person name="Bleich R.M."/>
            <person name="Grubbs K.J."/>
            <person name="Santa Maria K.C."/>
            <person name="Allen S.E."/>
            <person name="Farag S."/>
            <person name="Shank E.A."/>
            <person name="Bowers A."/>
        </authorList>
    </citation>
    <scope>NUCLEOTIDE SEQUENCE [LARGE SCALE GENOMIC DNA]</scope>
    <source>
        <strain evidence="11 12">AFS022681</strain>
    </source>
</reference>
<evidence type="ECO:0000313" key="11">
    <source>
        <dbReference type="EMBL" id="PFE04918.1"/>
    </source>
</evidence>
<feature type="domain" description="Pesticidal crystal protein" evidence="7">
    <location>
        <begin position="322"/>
        <end position="547"/>
    </location>
</feature>
<dbReference type="Proteomes" id="UP000220032">
    <property type="component" value="Unassembled WGS sequence"/>
</dbReference>
<keyword evidence="2" id="KW-0800">Toxin</keyword>
<evidence type="ECO:0000256" key="4">
    <source>
        <dbReference type="ARBA" id="ARBA00023026"/>
    </source>
</evidence>
<proteinExistence type="inferred from homology"/>
<feature type="domain" description="Pesticidal crystal protein" evidence="9">
    <location>
        <begin position="130"/>
        <end position="314"/>
    </location>
</feature>
<dbReference type="Pfam" id="PF17997">
    <property type="entry name" value="Cry1Ac_D5"/>
    <property type="match status" value="2"/>
</dbReference>
<dbReference type="Gene3D" id="2.100.10.10">
    <property type="entry name" value="Pesticidal crystal protein, central domain"/>
    <property type="match status" value="1"/>
</dbReference>
<evidence type="ECO:0000313" key="12">
    <source>
        <dbReference type="Proteomes" id="UP000220032"/>
    </source>
</evidence>
<evidence type="ECO:0000259" key="8">
    <source>
        <dbReference type="Pfam" id="PF03944"/>
    </source>
</evidence>
<evidence type="ECO:0000259" key="10">
    <source>
        <dbReference type="Pfam" id="PF17997"/>
    </source>
</evidence>
<comment type="caution">
    <text evidence="11">The sequence shown here is derived from an EMBL/GenBank/DDBJ whole genome shotgun (WGS) entry which is preliminary data.</text>
</comment>
<name>A0A2A8ZQE0_BACCE</name>
<evidence type="ECO:0000259" key="9">
    <source>
        <dbReference type="Pfam" id="PF03945"/>
    </source>
</evidence>
<gene>
    <name evidence="11" type="ORF">CN307_33355</name>
</gene>
<dbReference type="Gene3D" id="2.60.120.260">
    <property type="entry name" value="Galactose-binding domain-like"/>
    <property type="match status" value="2"/>
</dbReference>
<dbReference type="InterPro" id="IPR005638">
    <property type="entry name" value="Pest_crys_dom-III"/>
</dbReference>
<dbReference type="InterPro" id="IPR041587">
    <property type="entry name" value="Cry_V"/>
</dbReference>
<keyword evidence="6" id="KW-0472">Membrane</keyword>
<organism evidence="11 12">
    <name type="scientific">Bacillus cereus</name>
    <dbReference type="NCBI Taxonomy" id="1396"/>
    <lineage>
        <taxon>Bacteria</taxon>
        <taxon>Bacillati</taxon>
        <taxon>Bacillota</taxon>
        <taxon>Bacilli</taxon>
        <taxon>Bacillales</taxon>
        <taxon>Bacillaceae</taxon>
        <taxon>Bacillus</taxon>
        <taxon>Bacillus cereus group</taxon>
    </lineage>
</organism>